<protein>
    <submittedName>
        <fullName evidence="4">Unannotated protein</fullName>
    </submittedName>
</protein>
<dbReference type="Gene3D" id="6.10.250.2410">
    <property type="match status" value="1"/>
</dbReference>
<dbReference type="EMBL" id="CAFBMH010000097">
    <property type="protein sequence ID" value="CAB4922571.1"/>
    <property type="molecule type" value="Genomic_DNA"/>
</dbReference>
<dbReference type="InterPro" id="IPR003768">
    <property type="entry name" value="ScpA"/>
</dbReference>
<dbReference type="Pfam" id="PF02616">
    <property type="entry name" value="SMC_ScpA"/>
    <property type="match status" value="1"/>
</dbReference>
<dbReference type="EMBL" id="CAFBOS010000063">
    <property type="protein sequence ID" value="CAB4994381.1"/>
    <property type="molecule type" value="Genomic_DNA"/>
</dbReference>
<dbReference type="PANTHER" id="PTHR33969:SF2">
    <property type="entry name" value="SEGREGATION AND CONDENSATION PROTEIN A"/>
    <property type="match status" value="1"/>
</dbReference>
<name>A0A6J7NMD0_9ZZZZ</name>
<reference evidence="4" key="1">
    <citation type="submission" date="2020-05" db="EMBL/GenBank/DDBJ databases">
        <authorList>
            <person name="Chiriac C."/>
            <person name="Salcher M."/>
            <person name="Ghai R."/>
            <person name="Kavagutti S V."/>
        </authorList>
    </citation>
    <scope>NUCLEOTIDE SEQUENCE</scope>
</reference>
<dbReference type="EMBL" id="CAEZYR010000092">
    <property type="protein sequence ID" value="CAB4757867.1"/>
    <property type="molecule type" value="Genomic_DNA"/>
</dbReference>
<dbReference type="InterPro" id="IPR023093">
    <property type="entry name" value="ScpA-like_C"/>
</dbReference>
<dbReference type="EMBL" id="CAFABA010000244">
    <property type="protein sequence ID" value="CAB4836833.1"/>
    <property type="molecule type" value="Genomic_DNA"/>
</dbReference>
<evidence type="ECO:0000313" key="1">
    <source>
        <dbReference type="EMBL" id="CAB4757867.1"/>
    </source>
</evidence>
<dbReference type="Gene3D" id="1.10.10.580">
    <property type="entry name" value="Structural maintenance of chromosome 1. Chain E"/>
    <property type="match status" value="1"/>
</dbReference>
<accession>A0A6J7NMD0</accession>
<evidence type="ECO:0000313" key="3">
    <source>
        <dbReference type="EMBL" id="CAB4922571.1"/>
    </source>
</evidence>
<dbReference type="AlphaFoldDB" id="A0A6J7NMD0"/>
<dbReference type="PANTHER" id="PTHR33969">
    <property type="entry name" value="SEGREGATION AND CONDENSATION PROTEIN A"/>
    <property type="match status" value="1"/>
</dbReference>
<sequence length="258" mass="28987">MSFAVQTSVYEGPFDLLLHLILKDQVDLYEVSLTAIVDAYLAELDAMQTCNLEVATEFLLIASTLIELKVRRLLPDDERFDLDDELALWEERDFLLARLLECKTFKDAARELERLATEASRSFPRTAGLEEPFLELTPDLMAGVTADKLRAAYLRAVTPKPVPTVDLHHVATIRLSVAEAIVELADELPRLGKTTFRALTSSFVDRLEVVVRFLALLELYKQGYVDLGQASNFGEIEIEWTAGQHLAPDLESVDVYEG</sequence>
<proteinExistence type="predicted"/>
<organism evidence="4">
    <name type="scientific">freshwater metagenome</name>
    <dbReference type="NCBI Taxonomy" id="449393"/>
    <lineage>
        <taxon>unclassified sequences</taxon>
        <taxon>metagenomes</taxon>
        <taxon>ecological metagenomes</taxon>
    </lineage>
</organism>
<evidence type="ECO:0000313" key="2">
    <source>
        <dbReference type="EMBL" id="CAB4836833.1"/>
    </source>
</evidence>
<gene>
    <name evidence="1" type="ORF">UFOPK2754_02213</name>
    <name evidence="2" type="ORF">UFOPK3139_03278</name>
    <name evidence="3" type="ORF">UFOPK3543_02170</name>
    <name evidence="4" type="ORF">UFOPK3967_01223</name>
</gene>
<evidence type="ECO:0000313" key="4">
    <source>
        <dbReference type="EMBL" id="CAB4994381.1"/>
    </source>
</evidence>